<reference evidence="2" key="2">
    <citation type="submission" date="2022-01" db="EMBL/GenBank/DDBJ databases">
        <authorList>
            <person name="Yamashiro T."/>
            <person name="Shiraishi A."/>
            <person name="Satake H."/>
            <person name="Nakayama K."/>
        </authorList>
    </citation>
    <scope>NUCLEOTIDE SEQUENCE</scope>
</reference>
<evidence type="ECO:0000256" key="1">
    <source>
        <dbReference type="SAM" id="MobiDB-lite"/>
    </source>
</evidence>
<dbReference type="Proteomes" id="UP001151760">
    <property type="component" value="Unassembled WGS sequence"/>
</dbReference>
<name>A0ABQ5F312_9ASTR</name>
<comment type="caution">
    <text evidence="2">The sequence shown here is derived from an EMBL/GenBank/DDBJ whole genome shotgun (WGS) entry which is preliminary data.</text>
</comment>
<feature type="region of interest" description="Disordered" evidence="1">
    <location>
        <begin position="1"/>
        <end position="31"/>
    </location>
</feature>
<dbReference type="EMBL" id="BQNB010016939">
    <property type="protein sequence ID" value="GJT57539.1"/>
    <property type="molecule type" value="Genomic_DNA"/>
</dbReference>
<feature type="compositionally biased region" description="Basic and acidic residues" evidence="1">
    <location>
        <begin position="18"/>
        <end position="30"/>
    </location>
</feature>
<accession>A0ABQ5F312</accession>
<protein>
    <submittedName>
        <fullName evidence="2">Uncharacterized protein</fullName>
    </submittedName>
</protein>
<gene>
    <name evidence="2" type="ORF">Tco_0992593</name>
</gene>
<reference evidence="2" key="1">
    <citation type="journal article" date="2022" name="Int. J. Mol. Sci.">
        <title>Draft Genome of Tanacetum Coccineum: Genomic Comparison of Closely Related Tanacetum-Family Plants.</title>
        <authorList>
            <person name="Yamashiro T."/>
            <person name="Shiraishi A."/>
            <person name="Nakayama K."/>
            <person name="Satake H."/>
        </authorList>
    </citation>
    <scope>NUCLEOTIDE SEQUENCE</scope>
</reference>
<sequence length="115" mass="13395">MRTTRLINPAVPSEDEGEREREREEAEVPLRRKRSAYRRARTEFATPAFEQFQSHLSAGGSSSHSSIESAVRRWKRLRKQDNTLVSRMWRFTVTGEDLAQADVPIVFRHKRARGN</sequence>
<evidence type="ECO:0000313" key="2">
    <source>
        <dbReference type="EMBL" id="GJT57539.1"/>
    </source>
</evidence>
<proteinExistence type="predicted"/>
<organism evidence="2 3">
    <name type="scientific">Tanacetum coccineum</name>
    <dbReference type="NCBI Taxonomy" id="301880"/>
    <lineage>
        <taxon>Eukaryota</taxon>
        <taxon>Viridiplantae</taxon>
        <taxon>Streptophyta</taxon>
        <taxon>Embryophyta</taxon>
        <taxon>Tracheophyta</taxon>
        <taxon>Spermatophyta</taxon>
        <taxon>Magnoliopsida</taxon>
        <taxon>eudicotyledons</taxon>
        <taxon>Gunneridae</taxon>
        <taxon>Pentapetalae</taxon>
        <taxon>asterids</taxon>
        <taxon>campanulids</taxon>
        <taxon>Asterales</taxon>
        <taxon>Asteraceae</taxon>
        <taxon>Asteroideae</taxon>
        <taxon>Anthemideae</taxon>
        <taxon>Anthemidinae</taxon>
        <taxon>Tanacetum</taxon>
    </lineage>
</organism>
<evidence type="ECO:0000313" key="3">
    <source>
        <dbReference type="Proteomes" id="UP001151760"/>
    </source>
</evidence>
<keyword evidence="3" id="KW-1185">Reference proteome</keyword>